<keyword evidence="2" id="KW-1003">Cell membrane</keyword>
<feature type="transmembrane region" description="Helical" evidence="6">
    <location>
        <begin position="195"/>
        <end position="214"/>
    </location>
</feature>
<feature type="transmembrane region" description="Helical" evidence="6">
    <location>
        <begin position="270"/>
        <end position="294"/>
    </location>
</feature>
<evidence type="ECO:0000256" key="4">
    <source>
        <dbReference type="ARBA" id="ARBA00022989"/>
    </source>
</evidence>
<dbReference type="PANTHER" id="PTHR42770">
    <property type="entry name" value="AMINO ACID TRANSPORTER-RELATED"/>
    <property type="match status" value="1"/>
</dbReference>
<dbReference type="EMBL" id="BSOS01000090">
    <property type="protein sequence ID" value="GLR68460.1"/>
    <property type="molecule type" value="Genomic_DNA"/>
</dbReference>
<feature type="transmembrane region" description="Helical" evidence="6">
    <location>
        <begin position="46"/>
        <end position="65"/>
    </location>
</feature>
<feature type="transmembrane region" description="Helical" evidence="6">
    <location>
        <begin position="163"/>
        <end position="183"/>
    </location>
</feature>
<evidence type="ECO:0000256" key="1">
    <source>
        <dbReference type="ARBA" id="ARBA00004651"/>
    </source>
</evidence>
<dbReference type="InterPro" id="IPR002293">
    <property type="entry name" value="AA/rel_permease1"/>
</dbReference>
<keyword evidence="8" id="KW-1185">Reference proteome</keyword>
<feature type="transmembrane region" description="Helical" evidence="6">
    <location>
        <begin position="235"/>
        <end position="258"/>
    </location>
</feature>
<feature type="transmembrane region" description="Helical" evidence="6">
    <location>
        <begin position="86"/>
        <end position="106"/>
    </location>
</feature>
<sequence>MSTKLKSNSLSFFESIIMGIAGSAPGFSIAVAIAGLLATAGAVSPNALLVFAVPMLGIAVAYKGLNVKMTNAGAAYEWTKSVFGGFFGYFSGWALLIAAMVFMVTGSVPLGTATIDLFDPSLASNVVLTTFIGALWFVGIGAVLIAGIELTSKIQVVMSSIELLILFGISIAAFLHTSASGAVTHFSWSWFGFNYAPGTFISSSLVVVFLYWGWDVTCNLAEETKIDTPNAAGQGGFLSIFVTIASFVAFTVAALMMFTLAESSGYSDNLIYHVAVAAGLGKAGGYAASLALILSSVATLETTMLQFSRTLFAMGRDRALPTFFALVHAKTVTPVRTMYLLLAVGLVMIFISSFMPSIATILGDSVSAIAVQVCYYYGLAGLVCAWVYRDSYKTSLWTFIHYAVYPLLSALALIGLGLYALSTFNMTVKIVGVGGLLIGIIFYRPSGYGTLVADIVAEE</sequence>
<reference evidence="8" key="1">
    <citation type="journal article" date="2019" name="Int. J. Syst. Evol. Microbiol.">
        <title>The Global Catalogue of Microorganisms (GCM) 10K type strain sequencing project: providing services to taxonomists for standard genome sequencing and annotation.</title>
        <authorList>
            <consortium name="The Broad Institute Genomics Platform"/>
            <consortium name="The Broad Institute Genome Sequencing Center for Infectious Disease"/>
            <person name="Wu L."/>
            <person name="Ma J."/>
        </authorList>
    </citation>
    <scope>NUCLEOTIDE SEQUENCE [LARGE SCALE GENOMIC DNA]</scope>
    <source>
        <strain evidence="8">NBRC 112502</strain>
    </source>
</reference>
<proteinExistence type="predicted"/>
<feature type="transmembrane region" description="Helical" evidence="6">
    <location>
        <begin position="12"/>
        <end position="40"/>
    </location>
</feature>
<evidence type="ECO:0000256" key="3">
    <source>
        <dbReference type="ARBA" id="ARBA00022692"/>
    </source>
</evidence>
<dbReference type="PANTHER" id="PTHR42770:SF7">
    <property type="entry name" value="MEMBRANE PROTEIN"/>
    <property type="match status" value="1"/>
</dbReference>
<dbReference type="Gene3D" id="1.20.1740.10">
    <property type="entry name" value="Amino acid/polyamine transporter I"/>
    <property type="match status" value="1"/>
</dbReference>
<accession>A0ABQ6AAM5</accession>
<dbReference type="PIRSF" id="PIRSF006060">
    <property type="entry name" value="AA_transporter"/>
    <property type="match status" value="1"/>
</dbReference>
<dbReference type="RefSeq" id="WP_284259305.1">
    <property type="nucleotide sequence ID" value="NZ_BSOS01000090.1"/>
</dbReference>
<feature type="transmembrane region" description="Helical" evidence="6">
    <location>
        <begin position="368"/>
        <end position="388"/>
    </location>
</feature>
<evidence type="ECO:0000256" key="2">
    <source>
        <dbReference type="ARBA" id="ARBA00022475"/>
    </source>
</evidence>
<feature type="transmembrane region" description="Helical" evidence="6">
    <location>
        <begin position="400"/>
        <end position="420"/>
    </location>
</feature>
<keyword evidence="3 6" id="KW-0812">Transmembrane</keyword>
<organism evidence="7 8">
    <name type="scientific">Acidocella aquatica</name>
    <dbReference type="NCBI Taxonomy" id="1922313"/>
    <lineage>
        <taxon>Bacteria</taxon>
        <taxon>Pseudomonadati</taxon>
        <taxon>Pseudomonadota</taxon>
        <taxon>Alphaproteobacteria</taxon>
        <taxon>Acetobacterales</taxon>
        <taxon>Acidocellaceae</taxon>
        <taxon>Acidocella</taxon>
    </lineage>
</organism>
<comment type="caution">
    <text evidence="7">The sequence shown here is derived from an EMBL/GenBank/DDBJ whole genome shotgun (WGS) entry which is preliminary data.</text>
</comment>
<keyword evidence="4 6" id="KW-1133">Transmembrane helix</keyword>
<evidence type="ECO:0000256" key="6">
    <source>
        <dbReference type="SAM" id="Phobius"/>
    </source>
</evidence>
<name>A0ABQ6AAM5_9PROT</name>
<keyword evidence="5 6" id="KW-0472">Membrane</keyword>
<evidence type="ECO:0000256" key="5">
    <source>
        <dbReference type="ARBA" id="ARBA00023136"/>
    </source>
</evidence>
<feature type="transmembrane region" description="Helical" evidence="6">
    <location>
        <begin position="339"/>
        <end position="362"/>
    </location>
</feature>
<protein>
    <submittedName>
        <fullName evidence="7">Amino acid permease</fullName>
    </submittedName>
</protein>
<evidence type="ECO:0000313" key="7">
    <source>
        <dbReference type="EMBL" id="GLR68460.1"/>
    </source>
</evidence>
<dbReference type="Pfam" id="PF13520">
    <property type="entry name" value="AA_permease_2"/>
    <property type="match status" value="1"/>
</dbReference>
<feature type="transmembrane region" description="Helical" evidence="6">
    <location>
        <begin position="426"/>
        <end position="443"/>
    </location>
</feature>
<gene>
    <name evidence="7" type="ORF">GCM10010909_31410</name>
</gene>
<comment type="subcellular location">
    <subcellularLocation>
        <location evidence="1">Cell membrane</location>
        <topology evidence="1">Multi-pass membrane protein</topology>
    </subcellularLocation>
</comment>
<feature type="transmembrane region" description="Helical" evidence="6">
    <location>
        <begin position="126"/>
        <end position="151"/>
    </location>
</feature>
<dbReference type="InterPro" id="IPR050367">
    <property type="entry name" value="APC_superfamily"/>
</dbReference>
<dbReference type="Proteomes" id="UP001156641">
    <property type="component" value="Unassembled WGS sequence"/>
</dbReference>
<evidence type="ECO:0000313" key="8">
    <source>
        <dbReference type="Proteomes" id="UP001156641"/>
    </source>
</evidence>